<dbReference type="CDD" id="cd16926">
    <property type="entry name" value="HATPase_MutL-MLH-PMS-like"/>
    <property type="match status" value="1"/>
</dbReference>
<reference evidence="9" key="1">
    <citation type="submission" date="2018-02" db="EMBL/GenBank/DDBJ databases">
        <authorList>
            <person name="Holder M.E."/>
            <person name="Ajami N.J."/>
            <person name="Petrosino J.F."/>
        </authorList>
    </citation>
    <scope>NUCLEOTIDE SEQUENCE [LARGE SCALE GENOMIC DNA]</scope>
    <source>
        <strain evidence="9">CCUG 47711</strain>
    </source>
</reference>
<dbReference type="FunFam" id="3.30.565.10:FF:000003">
    <property type="entry name" value="DNA mismatch repair endonuclease MutL"/>
    <property type="match status" value="1"/>
</dbReference>
<dbReference type="GO" id="GO:0005524">
    <property type="term" value="F:ATP binding"/>
    <property type="evidence" value="ECO:0007669"/>
    <property type="project" value="InterPro"/>
</dbReference>
<evidence type="ECO:0000313" key="9">
    <source>
        <dbReference type="Proteomes" id="UP000237947"/>
    </source>
</evidence>
<evidence type="ECO:0000256" key="1">
    <source>
        <dbReference type="ARBA" id="ARBA00006082"/>
    </source>
</evidence>
<dbReference type="GO" id="GO:0030983">
    <property type="term" value="F:mismatched DNA binding"/>
    <property type="evidence" value="ECO:0007669"/>
    <property type="project" value="InterPro"/>
</dbReference>
<dbReference type="InterPro" id="IPR014762">
    <property type="entry name" value="DNA_mismatch_repair_CS"/>
</dbReference>
<evidence type="ECO:0000313" key="8">
    <source>
        <dbReference type="EMBL" id="AVM42131.1"/>
    </source>
</evidence>
<dbReference type="KEGG" id="fsa:C5Q98_02295"/>
<dbReference type="GO" id="GO:0016887">
    <property type="term" value="F:ATP hydrolysis activity"/>
    <property type="evidence" value="ECO:0007669"/>
    <property type="project" value="InterPro"/>
</dbReference>
<sequence length="680" mass="76617">MNEIRILDKLTSQSIAAGEVVEGPSSVVKELLENSLDAGASRISVFIKNGGKNSIKVIDNGKGMSAEDVELAFKDHATSKIIEIQDLDYLSTLGFRGEALPTIAAVSKVKIETRREIDEVGTELIIEGGNIISKRSAHCKQGTNIEVKDLFYNTPARFKFLKTDQGEAGKITEVIQELALGNPGISFYFDNSGKEVLHTPGDNKVLSVIYAVFGAQMAKGMTEILDGKPSDSVKISGYIGLPEISRKSRRWEYFFVNGRCIKSPILTKATEDAYKSTLMTQKYPACVINLQIPGNLVDVNVHPRKLEVRFWNDSEIYRAVYHTVQNSLFTALRPATIGLDDEDANLFNKADESSSSEVKETDKQDNDFTFNSSENNENQSISTEEVKKNIFSETDNSNRIYFDFAGLGRPNSNNRNRSEENKHVGTDTDELNLSISESLKKYENIKNTSEAYTESQHDKSDKALEQIDFDDNNGLSDDEIRRKELKQARFAGELFKTYLLFEINGKVIVIDQHAAHEKILFEKNLKDYAENHRINTQYLLEPVHVKLNPQEEIFIQENPDFFNQYGFELDIFGPAEILIRAIPIGPEMVDPEKSLRYLLDDVLENGIDQVNGDRELIYHIIATASCKAAVKAHDVLDPREVEELRSLLLGLDNPYHCPHGRPIVLEISKYELEKLFKRVV</sequence>
<name>A0A2S0KM76_9FIRM</name>
<dbReference type="PROSITE" id="PS00058">
    <property type="entry name" value="DNA_MISMATCH_REPAIR_1"/>
    <property type="match status" value="1"/>
</dbReference>
<dbReference type="SMART" id="SM00853">
    <property type="entry name" value="MutL_C"/>
    <property type="match status" value="1"/>
</dbReference>
<dbReference type="EMBL" id="CP027226">
    <property type="protein sequence ID" value="AVM42131.1"/>
    <property type="molecule type" value="Genomic_DNA"/>
</dbReference>
<accession>A0A2S0KM76</accession>
<dbReference type="Gene3D" id="3.30.230.10">
    <property type="match status" value="1"/>
</dbReference>
<feature type="compositionally biased region" description="Basic and acidic residues" evidence="5">
    <location>
        <begin position="416"/>
        <end position="426"/>
    </location>
</feature>
<evidence type="ECO:0000256" key="4">
    <source>
        <dbReference type="HAMAP-Rule" id="MF_00149"/>
    </source>
</evidence>
<evidence type="ECO:0000259" key="7">
    <source>
        <dbReference type="SMART" id="SM01340"/>
    </source>
</evidence>
<dbReference type="RefSeq" id="WP_106012117.1">
    <property type="nucleotide sequence ID" value="NZ_CP027226.1"/>
</dbReference>
<dbReference type="Gene3D" id="3.30.565.10">
    <property type="entry name" value="Histidine kinase-like ATPase, C-terminal domain"/>
    <property type="match status" value="1"/>
</dbReference>
<feature type="region of interest" description="Disordered" evidence="5">
    <location>
        <begin position="349"/>
        <end position="385"/>
    </location>
</feature>
<evidence type="ECO:0000256" key="5">
    <source>
        <dbReference type="SAM" id="MobiDB-lite"/>
    </source>
</evidence>
<dbReference type="InterPro" id="IPR014790">
    <property type="entry name" value="MutL_C"/>
</dbReference>
<dbReference type="NCBIfam" id="TIGR00585">
    <property type="entry name" value="mutl"/>
    <property type="match status" value="1"/>
</dbReference>
<evidence type="ECO:0000259" key="6">
    <source>
        <dbReference type="SMART" id="SM00853"/>
    </source>
</evidence>
<dbReference type="InterPro" id="IPR002099">
    <property type="entry name" value="MutL/Mlh/PMS"/>
</dbReference>
<dbReference type="Pfam" id="PF08676">
    <property type="entry name" value="MutL_C"/>
    <property type="match status" value="1"/>
</dbReference>
<feature type="region of interest" description="Disordered" evidence="5">
    <location>
        <begin position="406"/>
        <end position="428"/>
    </location>
</feature>
<dbReference type="GO" id="GO:0140664">
    <property type="term" value="F:ATP-dependent DNA damage sensor activity"/>
    <property type="evidence" value="ECO:0007669"/>
    <property type="project" value="InterPro"/>
</dbReference>
<keyword evidence="9" id="KW-1185">Reference proteome</keyword>
<dbReference type="PANTHER" id="PTHR10073:SF12">
    <property type="entry name" value="DNA MISMATCH REPAIR PROTEIN MLH1"/>
    <property type="match status" value="1"/>
</dbReference>
<dbReference type="InterPro" id="IPR042120">
    <property type="entry name" value="MutL_C_dimsub"/>
</dbReference>
<proteinExistence type="inferred from homology"/>
<feature type="compositionally biased region" description="Low complexity" evidence="5">
    <location>
        <begin position="371"/>
        <end position="383"/>
    </location>
</feature>
<dbReference type="SMART" id="SM01340">
    <property type="entry name" value="DNA_mis_repair"/>
    <property type="match status" value="1"/>
</dbReference>
<dbReference type="OrthoDB" id="9763467at2"/>
<dbReference type="SUPFAM" id="SSF118116">
    <property type="entry name" value="DNA mismatch repair protein MutL"/>
    <property type="match status" value="1"/>
</dbReference>
<dbReference type="InterPro" id="IPR042121">
    <property type="entry name" value="MutL_C_regsub"/>
</dbReference>
<feature type="compositionally biased region" description="Basic and acidic residues" evidence="5">
    <location>
        <begin position="349"/>
        <end position="366"/>
    </location>
</feature>
<dbReference type="GO" id="GO:0032300">
    <property type="term" value="C:mismatch repair complex"/>
    <property type="evidence" value="ECO:0007669"/>
    <property type="project" value="InterPro"/>
</dbReference>
<evidence type="ECO:0000256" key="2">
    <source>
        <dbReference type="ARBA" id="ARBA00022763"/>
    </source>
</evidence>
<dbReference type="InterPro" id="IPR020568">
    <property type="entry name" value="Ribosomal_Su5_D2-typ_SF"/>
</dbReference>
<dbReference type="GO" id="GO:0006298">
    <property type="term" value="P:mismatch repair"/>
    <property type="evidence" value="ECO:0007669"/>
    <property type="project" value="UniProtKB-UniRule"/>
</dbReference>
<dbReference type="Pfam" id="PF01119">
    <property type="entry name" value="DNA_mis_repair"/>
    <property type="match status" value="1"/>
</dbReference>
<dbReference type="InterPro" id="IPR038973">
    <property type="entry name" value="MutL/Mlh/Pms-like"/>
</dbReference>
<dbReference type="PANTHER" id="PTHR10073">
    <property type="entry name" value="DNA MISMATCH REPAIR PROTEIN MLH, PMS, MUTL"/>
    <property type="match status" value="1"/>
</dbReference>
<organism evidence="8 9">
    <name type="scientific">Fastidiosipila sanguinis</name>
    <dbReference type="NCBI Taxonomy" id="236753"/>
    <lineage>
        <taxon>Bacteria</taxon>
        <taxon>Bacillati</taxon>
        <taxon>Bacillota</taxon>
        <taxon>Clostridia</taxon>
        <taxon>Eubacteriales</taxon>
        <taxon>Oscillospiraceae</taxon>
        <taxon>Fastidiosipila</taxon>
    </lineage>
</organism>
<dbReference type="CDD" id="cd00782">
    <property type="entry name" value="MutL_Trans"/>
    <property type="match status" value="1"/>
</dbReference>
<keyword evidence="2 4" id="KW-0227">DNA damage</keyword>
<evidence type="ECO:0000256" key="3">
    <source>
        <dbReference type="ARBA" id="ARBA00023204"/>
    </source>
</evidence>
<dbReference type="SUPFAM" id="SSF54211">
    <property type="entry name" value="Ribosomal protein S5 domain 2-like"/>
    <property type="match status" value="1"/>
</dbReference>
<dbReference type="Gene3D" id="3.30.1370.100">
    <property type="entry name" value="MutL, C-terminal domain, regulatory subdomain"/>
    <property type="match status" value="1"/>
</dbReference>
<dbReference type="InterPro" id="IPR014721">
    <property type="entry name" value="Ribsml_uS5_D2-typ_fold_subgr"/>
</dbReference>
<gene>
    <name evidence="4" type="primary">mutL</name>
    <name evidence="8" type="ORF">C5Q98_02295</name>
</gene>
<dbReference type="Pfam" id="PF13589">
    <property type="entry name" value="HATPase_c_3"/>
    <property type="match status" value="1"/>
</dbReference>
<comment type="similarity">
    <text evidence="1 4">Belongs to the DNA mismatch repair MutL/HexB family.</text>
</comment>
<dbReference type="Gene3D" id="3.30.1540.20">
    <property type="entry name" value="MutL, C-terminal domain, dimerisation subdomain"/>
    <property type="match status" value="1"/>
</dbReference>
<dbReference type="AlphaFoldDB" id="A0A2S0KM76"/>
<feature type="domain" description="DNA mismatch repair protein S5" evidence="7">
    <location>
        <begin position="209"/>
        <end position="329"/>
    </location>
</feature>
<dbReference type="InterPro" id="IPR037198">
    <property type="entry name" value="MutL_C_sf"/>
</dbReference>
<dbReference type="InterPro" id="IPR036890">
    <property type="entry name" value="HATPase_C_sf"/>
</dbReference>
<dbReference type="InterPro" id="IPR020667">
    <property type="entry name" value="DNA_mismatch_repair_MutL"/>
</dbReference>
<dbReference type="Proteomes" id="UP000237947">
    <property type="component" value="Chromosome"/>
</dbReference>
<dbReference type="InterPro" id="IPR013507">
    <property type="entry name" value="DNA_mismatch_S5_2-like"/>
</dbReference>
<dbReference type="HAMAP" id="MF_00149">
    <property type="entry name" value="DNA_mis_repair"/>
    <property type="match status" value="1"/>
</dbReference>
<keyword evidence="3 4" id="KW-0234">DNA repair</keyword>
<feature type="domain" description="MutL C-terminal dimerisation" evidence="6">
    <location>
        <begin position="490"/>
        <end position="636"/>
    </location>
</feature>
<comment type="function">
    <text evidence="4">This protein is involved in the repair of mismatches in DNA. It is required for dam-dependent methyl-directed DNA mismatch repair. May act as a 'molecular matchmaker', a protein that promotes the formation of a stable complex between two or more DNA-binding proteins in an ATP-dependent manner without itself being part of a final effector complex.</text>
</comment>
<dbReference type="SUPFAM" id="SSF55874">
    <property type="entry name" value="ATPase domain of HSP90 chaperone/DNA topoisomerase II/histidine kinase"/>
    <property type="match status" value="1"/>
</dbReference>
<protein>
    <recommendedName>
        <fullName evidence="4">DNA mismatch repair protein MutL</fullName>
    </recommendedName>
</protein>